<accession>A0A5C8NEA0</accession>
<comment type="caution">
    <text evidence="2">The sequence shown here is derived from an EMBL/GenBank/DDBJ whole genome shotgun (WGS) entry which is preliminary data.</text>
</comment>
<dbReference type="AlphaFoldDB" id="A0A5C8NEA0"/>
<feature type="domain" description="AbiEi antitoxin N-terminal" evidence="1">
    <location>
        <begin position="13"/>
        <end position="51"/>
    </location>
</feature>
<protein>
    <submittedName>
        <fullName evidence="2">Type IV toxin-antitoxin system AbiEi family antitoxin domain-containing protein</fullName>
    </submittedName>
</protein>
<gene>
    <name evidence="2" type="ORF">FHP06_15380</name>
</gene>
<proteinExistence type="predicted"/>
<dbReference type="Proteomes" id="UP000321571">
    <property type="component" value="Unassembled WGS sequence"/>
</dbReference>
<sequence>MYDLLRAAMEHRGGYAFRSDLLDLGLTDRHLGWALRNGILRRLRHGTYALASLIDGMSPQEEHLLRAFSVVDKLGPGVALSHHSAAVAHTGQSYGVDLATVHVTRLDGRGGRSEAGVAFHVGAVVPDEDLCTVQGRQAVVPARAVIESCSLASVESGMVAASFALREHSCTRDELTERMGQHRRWPGMLNVRLALAQAEPACESVGEVRSLHMFSVTGVPRPEVQFRLMSHGIEVARNDFGWEEWRHVGEFDGLIKYGRLNPYSDVELGQVLVDEKRREDAVRDEYFGMSRWIWTDLDPSRRTNTAARILAGLERSRRLYARNAVHVPLSS</sequence>
<keyword evidence="3" id="KW-1185">Reference proteome</keyword>
<dbReference type="EMBL" id="VDUX01000009">
    <property type="protein sequence ID" value="TXL56637.1"/>
    <property type="molecule type" value="Genomic_DNA"/>
</dbReference>
<organism evidence="2 3">
    <name type="scientific">Aeromicrobium terrae</name>
    <dbReference type="NCBI Taxonomy" id="2498846"/>
    <lineage>
        <taxon>Bacteria</taxon>
        <taxon>Bacillati</taxon>
        <taxon>Actinomycetota</taxon>
        <taxon>Actinomycetes</taxon>
        <taxon>Propionibacteriales</taxon>
        <taxon>Nocardioidaceae</taxon>
        <taxon>Aeromicrobium</taxon>
    </lineage>
</organism>
<reference evidence="2 3" key="1">
    <citation type="submission" date="2019-06" db="EMBL/GenBank/DDBJ databases">
        <title>Aeromicrobium sp. nov., isolated from a maize field.</title>
        <authorList>
            <person name="Lin S.-Y."/>
            <person name="Tsai C.-F."/>
            <person name="Young C.-C."/>
        </authorList>
    </citation>
    <scope>NUCLEOTIDE SEQUENCE [LARGE SCALE GENOMIC DNA]</scope>
    <source>
        <strain evidence="2 3">CC-CFT486</strain>
    </source>
</reference>
<name>A0A5C8NEA0_9ACTN</name>
<dbReference type="InterPro" id="IPR025159">
    <property type="entry name" value="AbiEi_N"/>
</dbReference>
<dbReference type="OrthoDB" id="5143202at2"/>
<dbReference type="Pfam" id="PF13338">
    <property type="entry name" value="AbiEi_4"/>
    <property type="match status" value="1"/>
</dbReference>
<evidence type="ECO:0000313" key="3">
    <source>
        <dbReference type="Proteomes" id="UP000321571"/>
    </source>
</evidence>
<evidence type="ECO:0000259" key="1">
    <source>
        <dbReference type="Pfam" id="PF13338"/>
    </source>
</evidence>
<dbReference type="RefSeq" id="WP_147687715.1">
    <property type="nucleotide sequence ID" value="NZ_VDUX01000009.1"/>
</dbReference>
<evidence type="ECO:0000313" key="2">
    <source>
        <dbReference type="EMBL" id="TXL56637.1"/>
    </source>
</evidence>